<reference evidence="3 4" key="1">
    <citation type="submission" date="2023-02" db="EMBL/GenBank/DDBJ databases">
        <title>LHISI_Scaffold_Assembly.</title>
        <authorList>
            <person name="Stuart O.P."/>
            <person name="Cleave R."/>
            <person name="Magrath M.J.L."/>
            <person name="Mikheyev A.S."/>
        </authorList>
    </citation>
    <scope>NUCLEOTIDE SEQUENCE [LARGE SCALE GENOMIC DNA]</scope>
    <source>
        <strain evidence="3">Daus_M_001</strain>
        <tissue evidence="3">Leg muscle</tissue>
    </source>
</reference>
<keyword evidence="4" id="KW-1185">Reference proteome</keyword>
<dbReference type="Proteomes" id="UP001159363">
    <property type="component" value="Chromosome 2"/>
</dbReference>
<evidence type="ECO:0000313" key="3">
    <source>
        <dbReference type="EMBL" id="KAJ8893394.1"/>
    </source>
</evidence>
<dbReference type="InterPro" id="IPR041577">
    <property type="entry name" value="RT_RNaseH_2"/>
</dbReference>
<sequence length="273" mass="30256">MLLGKFESKLKILKSNEPGVPLKVESDASQLGSGAVLAHIYPDKSEKPIAFASRKLMPSCTIVVRNSVLDRIFEFKIELVKSQNHGNADALSRVPLKITEPDLIHVQYVDGKATYLDYVQDGEIPITEKVVRQETTIDPVLSKVLDYALHIWANFWWPGMDNDIKAVALMHSARALEKPNSAKCELQNWPFPTGLWQSSHVDFLRPWQAAMGRVVKRHVDQMLSSMSHVKLGKGVESGQIPDFADVKEMGKGLCVIGRDSGVNDADTAQLPGT</sequence>
<feature type="domain" description="Reverse transcriptase/retrotransposon-derived protein RNase H-like" evidence="2">
    <location>
        <begin position="11"/>
        <end position="59"/>
    </location>
</feature>
<dbReference type="EMBL" id="JARBHB010000002">
    <property type="protein sequence ID" value="KAJ8893394.1"/>
    <property type="molecule type" value="Genomic_DNA"/>
</dbReference>
<comment type="caution">
    <text evidence="3">The sequence shown here is derived from an EMBL/GenBank/DDBJ whole genome shotgun (WGS) entry which is preliminary data.</text>
</comment>
<dbReference type="InterPro" id="IPR050951">
    <property type="entry name" value="Retrovirus_Pol_polyprotein"/>
</dbReference>
<keyword evidence="1" id="KW-0511">Multifunctional enzyme</keyword>
<evidence type="ECO:0000313" key="4">
    <source>
        <dbReference type="Proteomes" id="UP001159363"/>
    </source>
</evidence>
<evidence type="ECO:0000259" key="2">
    <source>
        <dbReference type="Pfam" id="PF17919"/>
    </source>
</evidence>
<organism evidence="3 4">
    <name type="scientific">Dryococelus australis</name>
    <dbReference type="NCBI Taxonomy" id="614101"/>
    <lineage>
        <taxon>Eukaryota</taxon>
        <taxon>Metazoa</taxon>
        <taxon>Ecdysozoa</taxon>
        <taxon>Arthropoda</taxon>
        <taxon>Hexapoda</taxon>
        <taxon>Insecta</taxon>
        <taxon>Pterygota</taxon>
        <taxon>Neoptera</taxon>
        <taxon>Polyneoptera</taxon>
        <taxon>Phasmatodea</taxon>
        <taxon>Verophasmatodea</taxon>
        <taxon>Anareolatae</taxon>
        <taxon>Phasmatidae</taxon>
        <taxon>Eurycanthinae</taxon>
        <taxon>Dryococelus</taxon>
    </lineage>
</organism>
<dbReference type="Pfam" id="PF17919">
    <property type="entry name" value="RT_RNaseH_2"/>
    <property type="match status" value="1"/>
</dbReference>
<protein>
    <recommendedName>
        <fullName evidence="2">Reverse transcriptase/retrotransposon-derived protein RNase H-like domain-containing protein</fullName>
    </recommendedName>
</protein>
<gene>
    <name evidence="3" type="ORF">PR048_005985</name>
</gene>
<name>A0ABQ9IAS3_9NEOP</name>
<dbReference type="PANTHER" id="PTHR37984:SF5">
    <property type="entry name" value="PROTEIN NYNRIN-LIKE"/>
    <property type="match status" value="1"/>
</dbReference>
<accession>A0ABQ9IAS3</accession>
<dbReference type="PANTHER" id="PTHR37984">
    <property type="entry name" value="PROTEIN CBG26694"/>
    <property type="match status" value="1"/>
</dbReference>
<proteinExistence type="predicted"/>
<evidence type="ECO:0000256" key="1">
    <source>
        <dbReference type="ARBA" id="ARBA00023268"/>
    </source>
</evidence>